<dbReference type="EMBL" id="ADBJ01000017">
    <property type="protein sequence ID" value="EFA83112.1"/>
    <property type="molecule type" value="Genomic_DNA"/>
</dbReference>
<accession>D3B5G4</accession>
<dbReference type="Gene3D" id="1.20.1280.50">
    <property type="match status" value="1"/>
</dbReference>
<organism evidence="1 2">
    <name type="scientific">Heterostelium pallidum (strain ATCC 26659 / Pp 5 / PN500)</name>
    <name type="common">Cellular slime mold</name>
    <name type="synonym">Polysphondylium pallidum</name>
    <dbReference type="NCBI Taxonomy" id="670386"/>
    <lineage>
        <taxon>Eukaryota</taxon>
        <taxon>Amoebozoa</taxon>
        <taxon>Evosea</taxon>
        <taxon>Eumycetozoa</taxon>
        <taxon>Dictyostelia</taxon>
        <taxon>Acytosteliales</taxon>
        <taxon>Acytosteliaceae</taxon>
        <taxon>Heterostelium</taxon>
    </lineage>
</organism>
<dbReference type="InterPro" id="IPR008615">
    <property type="entry name" value="FNIP"/>
</dbReference>
<comment type="caution">
    <text evidence="1">The sequence shown here is derived from an EMBL/GenBank/DDBJ whole genome shotgun (WGS) entry which is preliminary data.</text>
</comment>
<dbReference type="PANTHER" id="PTHR32134:SF169">
    <property type="entry name" value="FNIP REPEAT-CONTAINING PROTEIN-RELATED"/>
    <property type="match status" value="1"/>
</dbReference>
<evidence type="ECO:0000313" key="1">
    <source>
        <dbReference type="EMBL" id="EFA83112.1"/>
    </source>
</evidence>
<gene>
    <name evidence="1" type="ORF">PPL_03902</name>
</gene>
<sequence>MADLFTKLPHTLLAKIINYIELNIDRIAFTLVCKNWFINRDKYLVLYTTQFRSFDTEYSDTFLNSYNKYILQANNAAHYNSICITSISQPNYTLHRYLLRTNHNNEPNNNNNIDNDGLITFQDQIENLYFTDHYRVPIDDSFMRSVGLSNITTIHFNQLFNQPIPPNFFPQTIKKLVFGEKFNQPLLVGCFPVGLKSLEFGRDFKQLIDTSGILPDNLESLIYGEGLEKLSMKGLPPKLKLLRFAQKDLGHNTSIVDYDQDNCLESLVRLENLPNYLATGIKWTSCKSLQYFSTRYCNPDMENHLTKKIIDFPLTIVELDLRNLIENGGIVDDTFIIDNLCYRT</sequence>
<dbReference type="GeneID" id="31359389"/>
<dbReference type="PANTHER" id="PTHR32134">
    <property type="entry name" value="FNIP REPEAT-CONTAINING PROTEIN"/>
    <property type="match status" value="1"/>
</dbReference>
<dbReference type="Proteomes" id="UP000001396">
    <property type="component" value="Unassembled WGS sequence"/>
</dbReference>
<dbReference type="RefSeq" id="XP_020435229.1">
    <property type="nucleotide sequence ID" value="XM_020574815.1"/>
</dbReference>
<evidence type="ECO:0000313" key="2">
    <source>
        <dbReference type="Proteomes" id="UP000001396"/>
    </source>
</evidence>
<dbReference type="InParanoid" id="D3B5G4"/>
<keyword evidence="2" id="KW-1185">Reference proteome</keyword>
<dbReference type="InterPro" id="IPR051251">
    <property type="entry name" value="STK_FNIP-Repeat"/>
</dbReference>
<protein>
    <recommendedName>
        <fullName evidence="3">F-box domain-containing protein</fullName>
    </recommendedName>
</protein>
<evidence type="ECO:0008006" key="3">
    <source>
        <dbReference type="Google" id="ProtNLM"/>
    </source>
</evidence>
<reference evidence="1 2" key="1">
    <citation type="journal article" date="2011" name="Genome Res.">
        <title>Phylogeny-wide analysis of social amoeba genomes highlights ancient origins for complex intercellular communication.</title>
        <authorList>
            <person name="Heidel A.J."/>
            <person name="Lawal H.M."/>
            <person name="Felder M."/>
            <person name="Schilde C."/>
            <person name="Helps N.R."/>
            <person name="Tunggal B."/>
            <person name="Rivero F."/>
            <person name="John U."/>
            <person name="Schleicher M."/>
            <person name="Eichinger L."/>
            <person name="Platzer M."/>
            <person name="Noegel A.A."/>
            <person name="Schaap P."/>
            <person name="Gloeckner G."/>
        </authorList>
    </citation>
    <scope>NUCLEOTIDE SEQUENCE [LARGE SCALE GENOMIC DNA]</scope>
    <source>
        <strain evidence="2">ATCC 26659 / Pp 5 / PN500</strain>
    </source>
</reference>
<dbReference type="AlphaFoldDB" id="D3B5G4"/>
<dbReference type="Pfam" id="PF05725">
    <property type="entry name" value="FNIP"/>
    <property type="match status" value="2"/>
</dbReference>
<proteinExistence type="predicted"/>
<name>D3B5G4_HETP5</name>